<dbReference type="AlphaFoldDB" id="A0A7X4KH46"/>
<sequence>MEKVTTRTASISSLPPPDNRRATLIKRRDMKMARSPHAYVRGNTAQYYDWLHSLPGQRLPRGPAIWICGDCHVGNLGPVADAQRKVQLRLRDFDQATIGNPTHDLIRLGLSLASAARGSSLPGIVTAHMLQHMLLGYQRAFFPGHEEIFVKPQVVKTALRQAQQRSWKILARERAIDSRQAIALGKNFWPISSAERSAIEEMFADPAILSRVTGSEAGQITRRPVVVDAAYWVKGCSSLGLLRYAVLVDFGGARRLIDIKEAVAATSPRYRRVSMPRDNAKRVLEGACNLTPALGERMVARRFMERGVFVRELLPQDLKLEIEQLGIEDAVLTASYLAYVVGSAHARQMDAGTRHAWLSELMGQSAKSTGAPHWLWHSVVQLVASHEAGYLEHCRKYAMTD</sequence>
<reference evidence="1 2" key="1">
    <citation type="submission" date="2019-12" db="EMBL/GenBank/DDBJ databases">
        <title>Novel species isolated from a subtropical stream in China.</title>
        <authorList>
            <person name="Lu H."/>
        </authorList>
    </citation>
    <scope>NUCLEOTIDE SEQUENCE [LARGE SCALE GENOMIC DNA]</scope>
    <source>
        <strain evidence="1 2">FT134W</strain>
    </source>
</reference>
<dbReference type="Proteomes" id="UP000469734">
    <property type="component" value="Unassembled WGS sequence"/>
</dbReference>
<dbReference type="Pfam" id="PF10009">
    <property type="entry name" value="DUF2252"/>
    <property type="match status" value="1"/>
</dbReference>
<dbReference type="InterPro" id="IPR011009">
    <property type="entry name" value="Kinase-like_dom_sf"/>
</dbReference>
<dbReference type="PANTHER" id="PTHR39441:SF1">
    <property type="entry name" value="DUF2252 DOMAIN-CONTAINING PROTEIN"/>
    <property type="match status" value="1"/>
</dbReference>
<protein>
    <submittedName>
        <fullName evidence="1">DUF2252 domain-containing protein</fullName>
    </submittedName>
</protein>
<comment type="caution">
    <text evidence="1">The sequence shown here is derived from an EMBL/GenBank/DDBJ whole genome shotgun (WGS) entry which is preliminary data.</text>
</comment>
<dbReference type="RefSeq" id="WP_161050353.1">
    <property type="nucleotide sequence ID" value="NZ_WWCR01000011.1"/>
</dbReference>
<evidence type="ECO:0000313" key="2">
    <source>
        <dbReference type="Proteomes" id="UP000469734"/>
    </source>
</evidence>
<accession>A0A7X4KH46</accession>
<evidence type="ECO:0000313" key="1">
    <source>
        <dbReference type="EMBL" id="MYM73075.1"/>
    </source>
</evidence>
<dbReference type="SUPFAM" id="SSF56112">
    <property type="entry name" value="Protein kinase-like (PK-like)"/>
    <property type="match status" value="1"/>
</dbReference>
<dbReference type="PANTHER" id="PTHR39441">
    <property type="entry name" value="DUF2252 DOMAIN-CONTAINING PROTEIN"/>
    <property type="match status" value="1"/>
</dbReference>
<name>A0A7X4KH46_9BURK</name>
<organism evidence="1 2">
    <name type="scientific">Duganella margarita</name>
    <dbReference type="NCBI Taxonomy" id="2692170"/>
    <lineage>
        <taxon>Bacteria</taxon>
        <taxon>Pseudomonadati</taxon>
        <taxon>Pseudomonadota</taxon>
        <taxon>Betaproteobacteria</taxon>
        <taxon>Burkholderiales</taxon>
        <taxon>Oxalobacteraceae</taxon>
        <taxon>Telluria group</taxon>
        <taxon>Duganella</taxon>
    </lineage>
</organism>
<gene>
    <name evidence="1" type="ORF">GTP56_12840</name>
</gene>
<dbReference type="EMBL" id="WWCR01000011">
    <property type="protein sequence ID" value="MYM73075.1"/>
    <property type="molecule type" value="Genomic_DNA"/>
</dbReference>
<proteinExistence type="predicted"/>
<dbReference type="InterPro" id="IPR018721">
    <property type="entry name" value="DUF2252"/>
</dbReference>